<evidence type="ECO:0000256" key="1">
    <source>
        <dbReference type="SAM" id="Phobius"/>
    </source>
</evidence>
<keyword evidence="1" id="KW-1133">Transmembrane helix</keyword>
<dbReference type="AlphaFoldDB" id="V6HDF6"/>
<reference evidence="2 3" key="1">
    <citation type="submission" date="2013-05" db="EMBL/GenBank/DDBJ databases">
        <authorList>
            <person name="Harkins D.M."/>
            <person name="Durkin A.S."/>
            <person name="Brinkac L.M."/>
            <person name="Haft D.H."/>
            <person name="Selengut J.D."/>
            <person name="Sanka R."/>
            <person name="DePew J."/>
            <person name="Purushe J."/>
            <person name="Hartskeerl R.A."/>
            <person name="Ahmed A."/>
            <person name="van der Linden H."/>
            <person name="Goris M.G.A."/>
            <person name="Vinetz J.M."/>
            <person name="Sutton G.G."/>
            <person name="Nierman W.C."/>
            <person name="Fouts D.E."/>
        </authorList>
    </citation>
    <scope>NUCLEOTIDE SEQUENCE [LARGE SCALE GENOMIC DNA]</scope>
    <source>
        <strain evidence="2 3">10</strain>
    </source>
</reference>
<sequence length="468" mass="54279">MNKMTNLTNLRSFKPGRQHWLLSFLLAAWALPLSYFTLYYSRSDFWHLILFFALSILAYYIFLVYSRIAAIGESLGIAAGILLRLFLVFLPPVLSEDVYRFLWDGFLDIHFLSPYASLPQELKVSSFSSAESTIATELLERMNSHRFYSVYPPILQIFFSASAWSMKEFQSIWVGIVVWKGILFCFELGALRLFLTFRTEGENTNFLKYWLHPLVVLEGAGSGHPEPILIFFLLLAILAWKRNRRIEAGLAYIAAVLVKVIPLLSLPFILLRIWKGRRQYSGRIISVVILVIPVLLIYAWGMHSINLAETIEKQWKNGIGVYFKLFEYHGGLYYLWKYILSYSWYPYSAGLHLAALGSAVLLAYSFLQSRQIPDVEFVAKTWVSLLGIYYLFSSTIHPWYILPLLAGTVFTKQIWPQVASAVWILSYSTYRRTPYADDPIFMILEYAPVLIVFFWEKRKLIDLKKDKI</sequence>
<feature type="transmembrane region" description="Helical" evidence="1">
    <location>
        <begin position="379"/>
        <end position="401"/>
    </location>
</feature>
<proteinExistence type="predicted"/>
<dbReference type="STRING" id="1049790.LEP1GSC047_4137"/>
<comment type="caution">
    <text evidence="2">The sequence shown here is derived from an EMBL/GenBank/DDBJ whole genome shotgun (WGS) entry which is preliminary data.</text>
</comment>
<accession>V6HDF6</accession>
<protein>
    <submittedName>
        <fullName evidence="2">PF09594 family protein</fullName>
    </submittedName>
</protein>
<dbReference type="EMBL" id="AHMM02000015">
    <property type="protein sequence ID" value="EQA37862.1"/>
    <property type="molecule type" value="Genomic_DNA"/>
</dbReference>
<dbReference type="Pfam" id="PF26314">
    <property type="entry name" value="MptA_B_family"/>
    <property type="match status" value="1"/>
</dbReference>
<keyword evidence="1" id="KW-0472">Membrane</keyword>
<feature type="transmembrane region" description="Helical" evidence="1">
    <location>
        <begin position="439"/>
        <end position="455"/>
    </location>
</feature>
<gene>
    <name evidence="2" type="ORF">LEP1GSC047_4137</name>
</gene>
<feature type="transmembrane region" description="Helical" evidence="1">
    <location>
        <begin position="20"/>
        <end position="39"/>
    </location>
</feature>
<feature type="transmembrane region" description="Helical" evidence="1">
    <location>
        <begin position="45"/>
        <end position="63"/>
    </location>
</feature>
<dbReference type="Proteomes" id="UP000018719">
    <property type="component" value="Unassembled WGS sequence"/>
</dbReference>
<feature type="transmembrane region" description="Helical" evidence="1">
    <location>
        <begin position="172"/>
        <end position="195"/>
    </location>
</feature>
<feature type="transmembrane region" description="Helical" evidence="1">
    <location>
        <begin position="345"/>
        <end position="367"/>
    </location>
</feature>
<feature type="transmembrane region" description="Helical" evidence="1">
    <location>
        <begin position="280"/>
        <end position="300"/>
    </location>
</feature>
<feature type="transmembrane region" description="Helical" evidence="1">
    <location>
        <begin position="215"/>
        <end position="238"/>
    </location>
</feature>
<feature type="transmembrane region" description="Helical" evidence="1">
    <location>
        <begin position="75"/>
        <end position="94"/>
    </location>
</feature>
<feature type="transmembrane region" description="Helical" evidence="1">
    <location>
        <begin position="250"/>
        <end position="274"/>
    </location>
</feature>
<evidence type="ECO:0000313" key="2">
    <source>
        <dbReference type="EMBL" id="EQA37862.1"/>
    </source>
</evidence>
<name>V6HDF6_9LEPT</name>
<keyword evidence="1" id="KW-0812">Transmembrane</keyword>
<organism evidence="2 3">
    <name type="scientific">Leptospira inadai serovar Lyme str. 10</name>
    <dbReference type="NCBI Taxonomy" id="1049790"/>
    <lineage>
        <taxon>Bacteria</taxon>
        <taxon>Pseudomonadati</taxon>
        <taxon>Spirochaetota</taxon>
        <taxon>Spirochaetia</taxon>
        <taxon>Leptospirales</taxon>
        <taxon>Leptospiraceae</taxon>
        <taxon>Leptospira</taxon>
    </lineage>
</organism>
<evidence type="ECO:0000313" key="3">
    <source>
        <dbReference type="Proteomes" id="UP000018719"/>
    </source>
</evidence>